<feature type="compositionally biased region" description="Basic residues" evidence="1">
    <location>
        <begin position="72"/>
        <end position="92"/>
    </location>
</feature>
<keyword evidence="3" id="KW-1185">Reference proteome</keyword>
<sequence length="333" mass="35533">CAAAAGRGEPRGPAAGLRVQAGRVQPHVRLAGQPGDACVQAAPRGPPRQRARAGGRRDDEKARRGWGLAARRPVRARRANGRARRGAPHFRGPRAVDLGAPRHAEGAPRGGRRRAGGVPGRAAVGLHAGGRRGVPRQARLGRSAVRRAAARGVPAGCAARRHRALDPLHVLPERDLPPAADAPQPRAVSPPAGQISRDGRAALPRVRPRLGRIARAREGLPRGAGDRGESAHRPPRRRRPRPVAGPGCRRALGPRGRLAAAGRDASPRVGRGAGGERRRRKPRGGRGGNRAGRRPRGREEDGPERGKERKREISSCQKDGVRRLAWEEKGGRW</sequence>
<dbReference type="AlphaFoldDB" id="A0A8H7ZMM7"/>
<comment type="caution">
    <text evidence="2">The sequence shown here is derived from an EMBL/GenBank/DDBJ whole genome shotgun (WGS) entry which is preliminary data.</text>
</comment>
<feature type="non-terminal residue" evidence="2">
    <location>
        <position position="1"/>
    </location>
</feature>
<protein>
    <submittedName>
        <fullName evidence="2">Uncharacterized protein</fullName>
    </submittedName>
</protein>
<evidence type="ECO:0000313" key="3">
    <source>
        <dbReference type="Proteomes" id="UP000673691"/>
    </source>
</evidence>
<gene>
    <name evidence="2" type="ORF">BJ554DRAFT_4519</name>
</gene>
<evidence type="ECO:0000313" key="2">
    <source>
        <dbReference type="EMBL" id="KAG5455899.1"/>
    </source>
</evidence>
<proteinExistence type="predicted"/>
<dbReference type="Proteomes" id="UP000673691">
    <property type="component" value="Unassembled WGS sequence"/>
</dbReference>
<feature type="compositionally biased region" description="Basic and acidic residues" evidence="1">
    <location>
        <begin position="297"/>
        <end position="333"/>
    </location>
</feature>
<accession>A0A8H7ZMM7</accession>
<feature type="compositionally biased region" description="Basic and acidic residues" evidence="1">
    <location>
        <begin position="215"/>
        <end position="232"/>
    </location>
</feature>
<reference evidence="2 3" key="1">
    <citation type="journal article" name="Sci. Rep.">
        <title>Genome-scale phylogenetic analyses confirm Olpidium as the closest living zoosporic fungus to the non-flagellated, terrestrial fungi.</title>
        <authorList>
            <person name="Chang Y."/>
            <person name="Rochon D."/>
            <person name="Sekimoto S."/>
            <person name="Wang Y."/>
            <person name="Chovatia M."/>
            <person name="Sandor L."/>
            <person name="Salamov A."/>
            <person name="Grigoriev I.V."/>
            <person name="Stajich J.E."/>
            <person name="Spatafora J.W."/>
        </authorList>
    </citation>
    <scope>NUCLEOTIDE SEQUENCE [LARGE SCALE GENOMIC DNA]</scope>
    <source>
        <strain evidence="2">S191</strain>
    </source>
</reference>
<evidence type="ECO:0000256" key="1">
    <source>
        <dbReference type="SAM" id="MobiDB-lite"/>
    </source>
</evidence>
<feature type="region of interest" description="Disordered" evidence="1">
    <location>
        <begin position="28"/>
        <end position="333"/>
    </location>
</feature>
<name>A0A8H7ZMM7_9FUNG</name>
<dbReference type="EMBL" id="JAEFCI010012614">
    <property type="protein sequence ID" value="KAG5455899.1"/>
    <property type="molecule type" value="Genomic_DNA"/>
</dbReference>
<organism evidence="2 3">
    <name type="scientific">Olpidium bornovanus</name>
    <dbReference type="NCBI Taxonomy" id="278681"/>
    <lineage>
        <taxon>Eukaryota</taxon>
        <taxon>Fungi</taxon>
        <taxon>Fungi incertae sedis</taxon>
        <taxon>Olpidiomycota</taxon>
        <taxon>Olpidiomycotina</taxon>
        <taxon>Olpidiomycetes</taxon>
        <taxon>Olpidiales</taxon>
        <taxon>Olpidiaceae</taxon>
        <taxon>Olpidium</taxon>
    </lineage>
</organism>
<feature type="compositionally biased region" description="Low complexity" evidence="1">
    <location>
        <begin position="242"/>
        <end position="263"/>
    </location>
</feature>